<protein>
    <recommendedName>
        <fullName evidence="3">DUF4157 domain-containing protein</fullName>
    </recommendedName>
</protein>
<dbReference type="RefSeq" id="WP_142601273.1">
    <property type="nucleotide sequence ID" value="NZ_FXSZ01000001.1"/>
</dbReference>
<dbReference type="Proteomes" id="UP000315971">
    <property type="component" value="Unassembled WGS sequence"/>
</dbReference>
<dbReference type="AlphaFoldDB" id="A0A521AZV7"/>
<evidence type="ECO:0000313" key="1">
    <source>
        <dbReference type="EMBL" id="SMO40404.1"/>
    </source>
</evidence>
<name>A0A521AZV7_9SPHI</name>
<evidence type="ECO:0008006" key="3">
    <source>
        <dbReference type="Google" id="ProtNLM"/>
    </source>
</evidence>
<reference evidence="1 2" key="1">
    <citation type="submission" date="2017-05" db="EMBL/GenBank/DDBJ databases">
        <authorList>
            <person name="Varghese N."/>
            <person name="Submissions S."/>
        </authorList>
    </citation>
    <scope>NUCLEOTIDE SEQUENCE [LARGE SCALE GENOMIC DNA]</scope>
    <source>
        <strain evidence="1 2">DSM 21342</strain>
    </source>
</reference>
<keyword evidence="2" id="KW-1185">Reference proteome</keyword>
<dbReference type="EMBL" id="FXSZ01000001">
    <property type="protein sequence ID" value="SMO40404.1"/>
    <property type="molecule type" value="Genomic_DNA"/>
</dbReference>
<evidence type="ECO:0000313" key="2">
    <source>
        <dbReference type="Proteomes" id="UP000315971"/>
    </source>
</evidence>
<gene>
    <name evidence="1" type="ORF">SAMN06265350_101573</name>
</gene>
<proteinExistence type="predicted"/>
<organism evidence="1 2">
    <name type="scientific">Solitalea koreensis</name>
    <dbReference type="NCBI Taxonomy" id="543615"/>
    <lineage>
        <taxon>Bacteria</taxon>
        <taxon>Pseudomonadati</taxon>
        <taxon>Bacteroidota</taxon>
        <taxon>Sphingobacteriia</taxon>
        <taxon>Sphingobacteriales</taxon>
        <taxon>Sphingobacteriaceae</taxon>
        <taxon>Solitalea</taxon>
    </lineage>
</organism>
<dbReference type="OrthoDB" id="1027344at2"/>
<sequence length="111" mass="13755">MILVSKRFLKLLTGNFAQAIALYPFIIVEYKELKDDASIINHELIHHRQQRELLVIVFYLWYVIEYIFRRIQHKTHYEAYLNISFEREAYQNDKNLNYLKNRKAWSFFKYF</sequence>
<accession>A0A521AZV7</accession>